<sequence length="828" mass="93821">MHFRSVSFFPLSMMSRFLLLHTVLFILTNPSLASSSPRSFLTIGSSIPIEDGAEVLVSREKTFTCGFYGAGGNAYYFAIWFSGSVDGDRTVVWMGNRDRPVNGKGSKLIFQGNGGMALRDLDGTMAWETNTTASSAQKAWLKESGNLVLTNSSGQILWQSFDNPTDTLLPTQPLTKSTKLISSIGRGSYRAGYFMFYFDNDNVLKLMYDGPDISSIYWPNPDFPDPFANGRTNYNSSRIAILDASGSFLSSDRFQFTASDRGQSIKRRLTIDHDGNLRLYSLYNRKWAISWEAMTGMCKVHGVCGRNGVCVYTPEPKCSCPPGYEPAEPSNWNKGCKPKFNTACSNFIADKVKFVELRHTDYYGYDLIYNASTSFEWCQNACRADCGCLGFSYRPNGDRHCYCKSALFNGYRTPDFPGTLYLKLPASFHVSSAQKLNGSYPTCGSREITVLIGSSTMYGRNGRRIRWAYLYWFGSVIGAVEILLFLIGWWVFFRKDERSKPLEEGYQALTSQFRKFSYRELKVATRNFKEEIGRGGSGIVYKGYLGDGRKVAVKRLGDTYHGEDFFWAEVSTIGKINHMNLARMWGFCAEGRNRLLVYEFVENQSLDKHLFGGNHLRWNDVFRIALGVAKGLAYLHHECLEWVIHCDVKPENILLDSEFEPKIADFGLAKLLQRENVSSEFSMIRGTKGYMAPEWALNLPITAKVDVFSYGVMVLEMVRGLRLSSWKIKGGEGDEEDVQEEAELTKFVKVIKRKILHDSEEEEDTWIDEFLDPRLKGQYSRRQARALMEVGISCVEDDRSRRPTMDNVVHVLLECEDEAKVTHCPVVE</sequence>
<feature type="domain" description="Apple" evidence="25">
    <location>
        <begin position="344"/>
        <end position="426"/>
    </location>
</feature>
<keyword evidence="14" id="KW-0325">Glycoprotein</keyword>
<dbReference type="PROSITE" id="PS50011">
    <property type="entry name" value="PROTEIN_KINASE_DOM"/>
    <property type="match status" value="1"/>
</dbReference>
<dbReference type="GO" id="GO:0004674">
    <property type="term" value="F:protein serine/threonine kinase activity"/>
    <property type="evidence" value="ECO:0007669"/>
    <property type="project" value="UniProtKB-KW"/>
</dbReference>
<name>A0AAN7QGP7_9MYRT</name>
<evidence type="ECO:0000256" key="9">
    <source>
        <dbReference type="ARBA" id="ARBA00022840"/>
    </source>
</evidence>
<feature type="binding site" evidence="19">
    <location>
        <position position="554"/>
    </location>
    <ligand>
        <name>ATP</name>
        <dbReference type="ChEBI" id="CHEBI:30616"/>
    </ligand>
</feature>
<dbReference type="Gene3D" id="2.90.10.10">
    <property type="entry name" value="Bulb-type lectin domain"/>
    <property type="match status" value="1"/>
</dbReference>
<dbReference type="InterPro" id="IPR000719">
    <property type="entry name" value="Prot_kinase_dom"/>
</dbReference>
<dbReference type="SMART" id="SM00108">
    <property type="entry name" value="B_lectin"/>
    <property type="match status" value="1"/>
</dbReference>
<evidence type="ECO:0000256" key="8">
    <source>
        <dbReference type="ARBA" id="ARBA00022777"/>
    </source>
</evidence>
<evidence type="ECO:0000313" key="26">
    <source>
        <dbReference type="EMBL" id="KAK4766743.1"/>
    </source>
</evidence>
<dbReference type="Proteomes" id="UP001345219">
    <property type="component" value="Chromosome 7"/>
</dbReference>
<dbReference type="EMBL" id="JAXIOK010000007">
    <property type="protein sequence ID" value="KAK4766743.1"/>
    <property type="molecule type" value="Genomic_DNA"/>
</dbReference>
<keyword evidence="10 20" id="KW-1133">Transmembrane helix</keyword>
<evidence type="ECO:0000256" key="21">
    <source>
        <dbReference type="SAM" id="SignalP"/>
    </source>
</evidence>
<dbReference type="InterPro" id="IPR036426">
    <property type="entry name" value="Bulb-type_lectin_dom_sf"/>
</dbReference>
<comment type="similarity">
    <text evidence="17">Belongs to the protein kinase superfamily. Ser/Thr protein kinase family.</text>
</comment>
<comment type="caution">
    <text evidence="26">The sequence shown here is derived from an EMBL/GenBank/DDBJ whole genome shotgun (WGS) entry which is preliminary data.</text>
</comment>
<dbReference type="InterPro" id="IPR003609">
    <property type="entry name" value="Pan_app"/>
</dbReference>
<dbReference type="GO" id="GO:0005524">
    <property type="term" value="F:ATP binding"/>
    <property type="evidence" value="ECO:0007669"/>
    <property type="project" value="UniProtKB-UniRule"/>
</dbReference>
<dbReference type="PROSITE" id="PS50026">
    <property type="entry name" value="EGF_3"/>
    <property type="match status" value="1"/>
</dbReference>
<evidence type="ECO:0000256" key="7">
    <source>
        <dbReference type="ARBA" id="ARBA00022741"/>
    </source>
</evidence>
<evidence type="ECO:0000256" key="18">
    <source>
        <dbReference type="PROSITE-ProRule" id="PRU00076"/>
    </source>
</evidence>
<dbReference type="Gene3D" id="1.10.510.10">
    <property type="entry name" value="Transferase(Phosphotransferase) domain 1"/>
    <property type="match status" value="1"/>
</dbReference>
<keyword evidence="6 21" id="KW-0732">Signal</keyword>
<dbReference type="AlphaFoldDB" id="A0AAN7QGP7"/>
<keyword evidence="8 17" id="KW-0418">Kinase</keyword>
<dbReference type="InterPro" id="IPR001480">
    <property type="entry name" value="Bulb-type_lectin_dom"/>
</dbReference>
<keyword evidence="27" id="KW-1185">Reference proteome</keyword>
<dbReference type="SMART" id="SM00220">
    <property type="entry name" value="S_TKc"/>
    <property type="match status" value="1"/>
</dbReference>
<evidence type="ECO:0000256" key="20">
    <source>
        <dbReference type="SAM" id="Phobius"/>
    </source>
</evidence>
<dbReference type="FunFam" id="1.10.510.10:FF:000302">
    <property type="entry name" value="Serine/threonine-protein kinase"/>
    <property type="match status" value="1"/>
</dbReference>
<dbReference type="PROSITE" id="PS50927">
    <property type="entry name" value="BULB_LECTIN"/>
    <property type="match status" value="1"/>
</dbReference>
<evidence type="ECO:0000256" key="13">
    <source>
        <dbReference type="ARBA" id="ARBA00023170"/>
    </source>
</evidence>
<evidence type="ECO:0000259" key="24">
    <source>
        <dbReference type="PROSITE" id="PS50927"/>
    </source>
</evidence>
<dbReference type="PROSITE" id="PS00107">
    <property type="entry name" value="PROTEIN_KINASE_ATP"/>
    <property type="match status" value="1"/>
</dbReference>
<evidence type="ECO:0000259" key="22">
    <source>
        <dbReference type="PROSITE" id="PS50011"/>
    </source>
</evidence>
<evidence type="ECO:0000256" key="2">
    <source>
        <dbReference type="ARBA" id="ARBA00022527"/>
    </source>
</evidence>
<dbReference type="Pfam" id="PF01453">
    <property type="entry name" value="B_lectin"/>
    <property type="match status" value="1"/>
</dbReference>
<dbReference type="InterPro" id="IPR008271">
    <property type="entry name" value="Ser/Thr_kinase_AS"/>
</dbReference>
<evidence type="ECO:0000256" key="16">
    <source>
        <dbReference type="ARBA" id="ARBA00048679"/>
    </source>
</evidence>
<dbReference type="Gene3D" id="3.30.200.20">
    <property type="entry name" value="Phosphorylase Kinase, domain 1"/>
    <property type="match status" value="1"/>
</dbReference>
<feature type="domain" description="Bulb-type lectin" evidence="24">
    <location>
        <begin position="40"/>
        <end position="162"/>
    </location>
</feature>
<keyword evidence="2 17" id="KW-0723">Serine/threonine-protein kinase</keyword>
<dbReference type="InterPro" id="IPR017441">
    <property type="entry name" value="Protein_kinase_ATP_BS"/>
</dbReference>
<comment type="caution">
    <text evidence="18">Lacks conserved residue(s) required for the propagation of feature annotation.</text>
</comment>
<keyword evidence="7 17" id="KW-0547">Nucleotide-binding</keyword>
<feature type="domain" description="Protein kinase" evidence="22">
    <location>
        <begin position="526"/>
        <end position="813"/>
    </location>
</feature>
<dbReference type="PROSITE" id="PS50948">
    <property type="entry name" value="PAN"/>
    <property type="match status" value="1"/>
</dbReference>
<organism evidence="26 27">
    <name type="scientific">Trapa incisa</name>
    <dbReference type="NCBI Taxonomy" id="236973"/>
    <lineage>
        <taxon>Eukaryota</taxon>
        <taxon>Viridiplantae</taxon>
        <taxon>Streptophyta</taxon>
        <taxon>Embryophyta</taxon>
        <taxon>Tracheophyta</taxon>
        <taxon>Spermatophyta</taxon>
        <taxon>Magnoliopsida</taxon>
        <taxon>eudicotyledons</taxon>
        <taxon>Gunneridae</taxon>
        <taxon>Pentapetalae</taxon>
        <taxon>rosids</taxon>
        <taxon>malvids</taxon>
        <taxon>Myrtales</taxon>
        <taxon>Lythraceae</taxon>
        <taxon>Trapa</taxon>
    </lineage>
</organism>
<keyword evidence="3 18" id="KW-0245">EGF-like domain</keyword>
<dbReference type="CDD" id="cd00028">
    <property type="entry name" value="B_lectin"/>
    <property type="match status" value="1"/>
</dbReference>
<dbReference type="PANTHER" id="PTHR47974">
    <property type="entry name" value="OS07G0415500 PROTEIN"/>
    <property type="match status" value="1"/>
</dbReference>
<keyword evidence="13" id="KW-0675">Receptor</keyword>
<dbReference type="Pfam" id="PF00954">
    <property type="entry name" value="S_locus_glycop"/>
    <property type="match status" value="1"/>
</dbReference>
<dbReference type="InterPro" id="IPR024171">
    <property type="entry name" value="SRK-like_kinase"/>
</dbReference>
<keyword evidence="5 20" id="KW-0812">Transmembrane</keyword>
<evidence type="ECO:0000256" key="1">
    <source>
        <dbReference type="ARBA" id="ARBA00004479"/>
    </source>
</evidence>
<evidence type="ECO:0000256" key="11">
    <source>
        <dbReference type="ARBA" id="ARBA00023136"/>
    </source>
</evidence>
<dbReference type="PROSITE" id="PS00108">
    <property type="entry name" value="PROTEIN_KINASE_ST"/>
    <property type="match status" value="1"/>
</dbReference>
<dbReference type="EC" id="2.7.11.1" evidence="17"/>
<evidence type="ECO:0000256" key="12">
    <source>
        <dbReference type="ARBA" id="ARBA00023157"/>
    </source>
</evidence>
<keyword evidence="12" id="KW-1015">Disulfide bond</keyword>
<dbReference type="Pfam" id="PF00069">
    <property type="entry name" value="Pkinase"/>
    <property type="match status" value="1"/>
</dbReference>
<dbReference type="Gene3D" id="3.50.4.10">
    <property type="entry name" value="Hepatocyte Growth Factor"/>
    <property type="match status" value="1"/>
</dbReference>
<dbReference type="GO" id="GO:0048544">
    <property type="term" value="P:recognition of pollen"/>
    <property type="evidence" value="ECO:0007669"/>
    <property type="project" value="InterPro"/>
</dbReference>
<evidence type="ECO:0000256" key="19">
    <source>
        <dbReference type="PROSITE-ProRule" id="PRU10141"/>
    </source>
</evidence>
<evidence type="ECO:0000256" key="4">
    <source>
        <dbReference type="ARBA" id="ARBA00022679"/>
    </source>
</evidence>
<evidence type="ECO:0000256" key="3">
    <source>
        <dbReference type="ARBA" id="ARBA00022536"/>
    </source>
</evidence>
<evidence type="ECO:0000313" key="27">
    <source>
        <dbReference type="Proteomes" id="UP001345219"/>
    </source>
</evidence>
<evidence type="ECO:0000256" key="14">
    <source>
        <dbReference type="ARBA" id="ARBA00023180"/>
    </source>
</evidence>
<keyword evidence="4 17" id="KW-0808">Transferase</keyword>
<dbReference type="SUPFAM" id="SSF51110">
    <property type="entry name" value="alpha-D-mannose-specific plant lectins"/>
    <property type="match status" value="1"/>
</dbReference>
<reference evidence="26 27" key="1">
    <citation type="journal article" date="2023" name="Hortic Res">
        <title>Pangenome of water caltrop reveals structural variations and asymmetric subgenome divergence after allopolyploidization.</title>
        <authorList>
            <person name="Zhang X."/>
            <person name="Chen Y."/>
            <person name="Wang L."/>
            <person name="Yuan Y."/>
            <person name="Fang M."/>
            <person name="Shi L."/>
            <person name="Lu R."/>
            <person name="Comes H.P."/>
            <person name="Ma Y."/>
            <person name="Chen Y."/>
            <person name="Huang G."/>
            <person name="Zhou Y."/>
            <person name="Zheng Z."/>
            <person name="Qiu Y."/>
        </authorList>
    </citation>
    <scope>NUCLEOTIDE SEQUENCE [LARGE SCALE GENOMIC DNA]</scope>
    <source>
        <tissue evidence="26">Roots</tissue>
    </source>
</reference>
<evidence type="ECO:0000256" key="15">
    <source>
        <dbReference type="ARBA" id="ARBA00047899"/>
    </source>
</evidence>
<dbReference type="FunFam" id="3.30.200.20:FF:000059">
    <property type="entry name" value="S-receptor-like serine/threonine-protein kinase"/>
    <property type="match status" value="1"/>
</dbReference>
<evidence type="ECO:0000259" key="25">
    <source>
        <dbReference type="PROSITE" id="PS50948"/>
    </source>
</evidence>
<feature type="transmembrane region" description="Helical" evidence="20">
    <location>
        <begin position="469"/>
        <end position="492"/>
    </location>
</feature>
<evidence type="ECO:0000256" key="5">
    <source>
        <dbReference type="ARBA" id="ARBA00022692"/>
    </source>
</evidence>
<dbReference type="CDD" id="cd00053">
    <property type="entry name" value="EGF"/>
    <property type="match status" value="1"/>
</dbReference>
<dbReference type="PIRSF" id="PIRSF000641">
    <property type="entry name" value="SRK"/>
    <property type="match status" value="1"/>
</dbReference>
<dbReference type="CDD" id="cd01098">
    <property type="entry name" value="PAN_AP_plant"/>
    <property type="match status" value="1"/>
</dbReference>
<dbReference type="InterPro" id="IPR000858">
    <property type="entry name" value="S_locus_glycoprot_dom"/>
</dbReference>
<feature type="domain" description="EGF-like" evidence="23">
    <location>
        <begin position="294"/>
        <end position="330"/>
    </location>
</feature>
<keyword evidence="11 20" id="KW-0472">Membrane</keyword>
<evidence type="ECO:0000256" key="10">
    <source>
        <dbReference type="ARBA" id="ARBA00022989"/>
    </source>
</evidence>
<dbReference type="InterPro" id="IPR011009">
    <property type="entry name" value="Kinase-like_dom_sf"/>
</dbReference>
<evidence type="ECO:0000259" key="23">
    <source>
        <dbReference type="PROSITE" id="PS50026"/>
    </source>
</evidence>
<feature type="chain" id="PRO_5042843049" description="Receptor-like serine/threonine-protein kinase" evidence="21">
    <location>
        <begin position="34"/>
        <end position="828"/>
    </location>
</feature>
<comment type="subcellular location">
    <subcellularLocation>
        <location evidence="1">Membrane</location>
        <topology evidence="1">Single-pass type I membrane protein</topology>
    </subcellularLocation>
</comment>
<gene>
    <name evidence="26" type="ORF">SAY87_008385</name>
</gene>
<dbReference type="GO" id="GO:0016020">
    <property type="term" value="C:membrane"/>
    <property type="evidence" value="ECO:0007669"/>
    <property type="project" value="UniProtKB-SubCell"/>
</dbReference>
<feature type="signal peptide" evidence="21">
    <location>
        <begin position="1"/>
        <end position="33"/>
    </location>
</feature>
<protein>
    <recommendedName>
        <fullName evidence="17">Receptor-like serine/threonine-protein kinase</fullName>
        <ecNumber evidence="17">2.7.11.1</ecNumber>
    </recommendedName>
</protein>
<dbReference type="CDD" id="cd14066">
    <property type="entry name" value="STKc_IRAK"/>
    <property type="match status" value="1"/>
</dbReference>
<dbReference type="SUPFAM" id="SSF56112">
    <property type="entry name" value="Protein kinase-like (PK-like)"/>
    <property type="match status" value="1"/>
</dbReference>
<dbReference type="PANTHER" id="PTHR47974:SF4">
    <property type="entry name" value="RECEPTOR-LIKE SERINE_THREONINE-PROTEIN KINASE"/>
    <property type="match status" value="1"/>
</dbReference>
<keyword evidence="9 17" id="KW-0067">ATP-binding</keyword>
<dbReference type="InterPro" id="IPR000742">
    <property type="entry name" value="EGF"/>
</dbReference>
<comment type="catalytic activity">
    <reaction evidence="15 17">
        <text>L-threonyl-[protein] + ATP = O-phospho-L-threonyl-[protein] + ADP + H(+)</text>
        <dbReference type="Rhea" id="RHEA:46608"/>
        <dbReference type="Rhea" id="RHEA-COMP:11060"/>
        <dbReference type="Rhea" id="RHEA-COMP:11605"/>
        <dbReference type="ChEBI" id="CHEBI:15378"/>
        <dbReference type="ChEBI" id="CHEBI:30013"/>
        <dbReference type="ChEBI" id="CHEBI:30616"/>
        <dbReference type="ChEBI" id="CHEBI:61977"/>
        <dbReference type="ChEBI" id="CHEBI:456216"/>
        <dbReference type="EC" id="2.7.11.1"/>
    </reaction>
</comment>
<proteinExistence type="inferred from homology"/>
<accession>A0AAN7QGP7</accession>
<evidence type="ECO:0000256" key="6">
    <source>
        <dbReference type="ARBA" id="ARBA00022729"/>
    </source>
</evidence>
<comment type="catalytic activity">
    <reaction evidence="16 17">
        <text>L-seryl-[protein] + ATP = O-phospho-L-seryl-[protein] + ADP + H(+)</text>
        <dbReference type="Rhea" id="RHEA:17989"/>
        <dbReference type="Rhea" id="RHEA-COMP:9863"/>
        <dbReference type="Rhea" id="RHEA-COMP:11604"/>
        <dbReference type="ChEBI" id="CHEBI:15378"/>
        <dbReference type="ChEBI" id="CHEBI:29999"/>
        <dbReference type="ChEBI" id="CHEBI:30616"/>
        <dbReference type="ChEBI" id="CHEBI:83421"/>
        <dbReference type="ChEBI" id="CHEBI:456216"/>
        <dbReference type="EC" id="2.7.11.1"/>
    </reaction>
</comment>
<evidence type="ECO:0000256" key="17">
    <source>
        <dbReference type="PIRNR" id="PIRNR000641"/>
    </source>
</evidence>